<dbReference type="InParanoid" id="A0A3Q7H799"/>
<dbReference type="AlphaFoldDB" id="A0A3Q7H799"/>
<dbReference type="InterPro" id="IPR036852">
    <property type="entry name" value="Peptidase_S8/S53_dom_sf"/>
</dbReference>
<reference evidence="5" key="2">
    <citation type="submission" date="2019-01" db="UniProtKB">
        <authorList>
            <consortium name="EnsemblPlants"/>
        </authorList>
    </citation>
    <scope>IDENTIFICATION</scope>
    <source>
        <strain evidence="5">cv. Heinz 1706</strain>
    </source>
</reference>
<dbReference type="Gramene" id="Solyc07g032300.1.1">
    <property type="protein sequence ID" value="Solyc07g032300.1.1.1"/>
    <property type="gene ID" value="Solyc07g032300.1"/>
</dbReference>
<dbReference type="SUPFAM" id="SSF52743">
    <property type="entry name" value="Subtilisin-like"/>
    <property type="match status" value="1"/>
</dbReference>
<evidence type="ECO:0000259" key="4">
    <source>
        <dbReference type="Pfam" id="PF00082"/>
    </source>
</evidence>
<comment type="caution">
    <text evidence="3">Lacks conserved residue(s) required for the propagation of feature annotation.</text>
</comment>
<organism evidence="5">
    <name type="scientific">Solanum lycopersicum</name>
    <name type="common">Tomato</name>
    <name type="synonym">Lycopersicon esculentum</name>
    <dbReference type="NCBI Taxonomy" id="4081"/>
    <lineage>
        <taxon>Eukaryota</taxon>
        <taxon>Viridiplantae</taxon>
        <taxon>Streptophyta</taxon>
        <taxon>Embryophyta</taxon>
        <taxon>Tracheophyta</taxon>
        <taxon>Spermatophyta</taxon>
        <taxon>Magnoliopsida</taxon>
        <taxon>eudicotyledons</taxon>
        <taxon>Gunneridae</taxon>
        <taxon>Pentapetalae</taxon>
        <taxon>asterids</taxon>
        <taxon>lamiids</taxon>
        <taxon>Solanales</taxon>
        <taxon>Solanaceae</taxon>
        <taxon>Solanoideae</taxon>
        <taxon>Solaneae</taxon>
        <taxon>Solanum</taxon>
        <taxon>Solanum subgen. Lycopersicon</taxon>
    </lineage>
</organism>
<dbReference type="GO" id="GO:0004252">
    <property type="term" value="F:serine-type endopeptidase activity"/>
    <property type="evidence" value="ECO:0007669"/>
    <property type="project" value="InterPro"/>
</dbReference>
<protein>
    <recommendedName>
        <fullName evidence="4">Peptidase S8/S53 domain-containing protein</fullName>
    </recommendedName>
</protein>
<evidence type="ECO:0000256" key="3">
    <source>
        <dbReference type="PROSITE-ProRule" id="PRU01240"/>
    </source>
</evidence>
<feature type="domain" description="Peptidase S8/S53" evidence="4">
    <location>
        <begin position="20"/>
        <end position="62"/>
    </location>
</feature>
<reference evidence="5" key="1">
    <citation type="journal article" date="2012" name="Nature">
        <title>The tomato genome sequence provides insights into fleshy fruit evolution.</title>
        <authorList>
            <consortium name="Tomato Genome Consortium"/>
        </authorList>
    </citation>
    <scope>NUCLEOTIDE SEQUENCE [LARGE SCALE GENOMIC DNA]</scope>
    <source>
        <strain evidence="5">cv. Heinz 1706</strain>
    </source>
</reference>
<dbReference type="STRING" id="4081.A0A3Q7H799"/>
<dbReference type="PaxDb" id="4081-Solyc07g032300.1.1"/>
<keyword evidence="2" id="KW-0732">Signal</keyword>
<dbReference type="EnsemblPlants" id="Solyc07g032300.1.1">
    <property type="protein sequence ID" value="Solyc07g032300.1.1.1"/>
    <property type="gene ID" value="Solyc07g032300.1"/>
</dbReference>
<sequence length="70" mass="7623">MLQQDIAAQRVNIFAVVPQAETLYEFESGTSMATSHVSGIVVLLKSLHLYLSHASINSAIVTIGIYSKQM</sequence>
<dbReference type="InterPro" id="IPR000209">
    <property type="entry name" value="Peptidase_S8/S53_dom"/>
</dbReference>
<accession>A0A3Q7H799</accession>
<keyword evidence="6" id="KW-1185">Reference proteome</keyword>
<evidence type="ECO:0000313" key="5">
    <source>
        <dbReference type="EnsemblPlants" id="Solyc07g032300.1.1.1"/>
    </source>
</evidence>
<proteinExistence type="inferred from homology"/>
<dbReference type="Gene3D" id="3.40.50.200">
    <property type="entry name" value="Peptidase S8/S53 domain"/>
    <property type="match status" value="1"/>
</dbReference>
<dbReference type="InterPro" id="IPR045051">
    <property type="entry name" value="SBT"/>
</dbReference>
<evidence type="ECO:0000256" key="2">
    <source>
        <dbReference type="ARBA" id="ARBA00022729"/>
    </source>
</evidence>
<dbReference type="PROSITE" id="PS51892">
    <property type="entry name" value="SUBTILASE"/>
    <property type="match status" value="1"/>
</dbReference>
<name>A0A3Q7H799_SOLLC</name>
<dbReference type="GO" id="GO:0006508">
    <property type="term" value="P:proteolysis"/>
    <property type="evidence" value="ECO:0007669"/>
    <property type="project" value="InterPro"/>
</dbReference>
<dbReference type="Proteomes" id="UP000004994">
    <property type="component" value="Chromosome 7"/>
</dbReference>
<dbReference type="PANTHER" id="PTHR10795">
    <property type="entry name" value="PROPROTEIN CONVERTASE SUBTILISIN/KEXIN"/>
    <property type="match status" value="1"/>
</dbReference>
<evidence type="ECO:0000313" key="6">
    <source>
        <dbReference type="Proteomes" id="UP000004994"/>
    </source>
</evidence>
<dbReference type="Pfam" id="PF00082">
    <property type="entry name" value="Peptidase_S8"/>
    <property type="match status" value="1"/>
</dbReference>
<evidence type="ECO:0000256" key="1">
    <source>
        <dbReference type="ARBA" id="ARBA00011073"/>
    </source>
</evidence>
<comment type="similarity">
    <text evidence="1 3">Belongs to the peptidase S8 family.</text>
</comment>